<dbReference type="Proteomes" id="UP000316626">
    <property type="component" value="Unassembled WGS sequence"/>
</dbReference>
<evidence type="ECO:0000313" key="1">
    <source>
        <dbReference type="EMBL" id="TQR20904.1"/>
    </source>
</evidence>
<sequence length="614" mass="67758">MTSTSFSSIQSQTSQSIASSIQAQMKEGQVIHGTIKQLFPNQMAEVQIGNQKIIAKLETPLKAGDAHFFQVTKSEPELQLKVVSGPLTTGNSISQQAQKLLQAMNLTKTTEMQAAIQFFLKEQIPISKELLVQVEQLLKQLPPDVSMKSALEAIQKMMELKIPLTKQLFESVISGKSTNGLLSIIDNFSQALQLDSSISSSTKNNLFQSLQKVAEPFRLPVAGSILGKLIEMIQNPQTSMSTKLSILQDLKGVAVLPSQATLTNLNPMLNQVSIPNSAGEFITQLLQSAPSEKVVVMEGLRNWVIDQTLLTSQQKNDILTLLKNTGQPLEVNNALVKVFAEQSQQAIFSKDSNGLSAKDHLISLLGKGPTSEAISQTLQHVATLSKNSNSIVYQQVIESEQTVMNQLNGKAFEHAMKDVLTSLGFSYEAKLSSNSEEVRQLASQLKPQLVELLQNQTISLPLKDQANQLLNRMNGLQILSSENGPQHQLLMQVPLEFLGKKMDATLEWNGRMKENGKIDSDFARIMFYLQLDSLEETVIDMQVQNRVVTISLFNNDTRLQPIANTFKDSLKDGLISIGYQLSGVFVKTFENHKLASQMKVKLPGIESQGVDIRI</sequence>
<gene>
    <name evidence="1" type="ORF">FG384_04735</name>
</gene>
<dbReference type="AlphaFoldDB" id="A0A544TTZ8"/>
<organism evidence="1 2">
    <name type="scientific">Psychrobacillus vulpis</name>
    <dbReference type="NCBI Taxonomy" id="2325572"/>
    <lineage>
        <taxon>Bacteria</taxon>
        <taxon>Bacillati</taxon>
        <taxon>Bacillota</taxon>
        <taxon>Bacilli</taxon>
        <taxon>Bacillales</taxon>
        <taxon>Bacillaceae</taxon>
        <taxon>Psychrobacillus</taxon>
    </lineage>
</organism>
<comment type="caution">
    <text evidence="1">The sequence shown here is derived from an EMBL/GenBank/DDBJ whole genome shotgun (WGS) entry which is preliminary data.</text>
</comment>
<accession>A0A544TTZ8</accession>
<keyword evidence="2" id="KW-1185">Reference proteome</keyword>
<protein>
    <submittedName>
        <fullName evidence="1">Uncharacterized protein</fullName>
    </submittedName>
</protein>
<dbReference type="EMBL" id="VDGI01000003">
    <property type="protein sequence ID" value="TQR20904.1"/>
    <property type="molecule type" value="Genomic_DNA"/>
</dbReference>
<reference evidence="1 2" key="1">
    <citation type="submission" date="2019-06" db="EMBL/GenBank/DDBJ databases">
        <title>Psychrobacillus vulpis sp. nov., a new species isolated from feces of a red fox that inhabits in The Tablas de Daimiel Natural Park, Albacete, Spain.</title>
        <authorList>
            <person name="Rodriguez M."/>
            <person name="Reina J.C."/>
            <person name="Bejar V."/>
            <person name="Llamas I."/>
        </authorList>
    </citation>
    <scope>NUCLEOTIDE SEQUENCE [LARGE SCALE GENOMIC DNA]</scope>
    <source>
        <strain evidence="1 2">Z8</strain>
    </source>
</reference>
<name>A0A544TTZ8_9BACI</name>
<proteinExistence type="predicted"/>
<dbReference type="RefSeq" id="WP_142641436.1">
    <property type="nucleotide sequence ID" value="NZ_VDGI01000003.1"/>
</dbReference>
<dbReference type="OrthoDB" id="2351076at2"/>
<evidence type="ECO:0000313" key="2">
    <source>
        <dbReference type="Proteomes" id="UP000316626"/>
    </source>
</evidence>